<gene>
    <name evidence="1" type="primary">LOC125544024</name>
</gene>
<name>A0A8R7PR46_TRIUA</name>
<reference evidence="1" key="2">
    <citation type="submission" date="2018-03" db="EMBL/GenBank/DDBJ databases">
        <title>The Triticum urartu genome reveals the dynamic nature of wheat genome evolution.</title>
        <authorList>
            <person name="Ling H."/>
            <person name="Ma B."/>
            <person name="Shi X."/>
            <person name="Liu H."/>
            <person name="Dong L."/>
            <person name="Sun H."/>
            <person name="Cao Y."/>
            <person name="Gao Q."/>
            <person name="Zheng S."/>
            <person name="Li Y."/>
            <person name="Yu Y."/>
            <person name="Du H."/>
            <person name="Qi M."/>
            <person name="Li Y."/>
            <person name="Yu H."/>
            <person name="Cui Y."/>
            <person name="Wang N."/>
            <person name="Chen C."/>
            <person name="Wu H."/>
            <person name="Zhao Y."/>
            <person name="Zhang J."/>
            <person name="Li Y."/>
            <person name="Zhou W."/>
            <person name="Zhang B."/>
            <person name="Hu W."/>
            <person name="Eijk M."/>
            <person name="Tang J."/>
            <person name="Witsenboer H."/>
            <person name="Zhao S."/>
            <person name="Li Z."/>
            <person name="Zhang A."/>
            <person name="Wang D."/>
            <person name="Liang C."/>
        </authorList>
    </citation>
    <scope>NUCLEOTIDE SEQUENCE [LARGE SCALE GENOMIC DNA]</scope>
    <source>
        <strain evidence="1">cv. G1812</strain>
    </source>
</reference>
<evidence type="ECO:0000313" key="2">
    <source>
        <dbReference type="Proteomes" id="UP000015106"/>
    </source>
</evidence>
<evidence type="ECO:0000313" key="1">
    <source>
        <dbReference type="EnsemblPlants" id="TuG1812G0300002330.01.T01.cds331268"/>
    </source>
</evidence>
<reference evidence="2" key="1">
    <citation type="journal article" date="2013" name="Nature">
        <title>Draft genome of the wheat A-genome progenitor Triticum urartu.</title>
        <authorList>
            <person name="Ling H.Q."/>
            <person name="Zhao S."/>
            <person name="Liu D."/>
            <person name="Wang J."/>
            <person name="Sun H."/>
            <person name="Zhang C."/>
            <person name="Fan H."/>
            <person name="Li D."/>
            <person name="Dong L."/>
            <person name="Tao Y."/>
            <person name="Gao C."/>
            <person name="Wu H."/>
            <person name="Li Y."/>
            <person name="Cui Y."/>
            <person name="Guo X."/>
            <person name="Zheng S."/>
            <person name="Wang B."/>
            <person name="Yu K."/>
            <person name="Liang Q."/>
            <person name="Yang W."/>
            <person name="Lou X."/>
            <person name="Chen J."/>
            <person name="Feng M."/>
            <person name="Jian J."/>
            <person name="Zhang X."/>
            <person name="Luo G."/>
            <person name="Jiang Y."/>
            <person name="Liu J."/>
            <person name="Wang Z."/>
            <person name="Sha Y."/>
            <person name="Zhang B."/>
            <person name="Wu H."/>
            <person name="Tang D."/>
            <person name="Shen Q."/>
            <person name="Xue P."/>
            <person name="Zou S."/>
            <person name="Wang X."/>
            <person name="Liu X."/>
            <person name="Wang F."/>
            <person name="Yang Y."/>
            <person name="An X."/>
            <person name="Dong Z."/>
            <person name="Zhang K."/>
            <person name="Zhang X."/>
            <person name="Luo M.C."/>
            <person name="Dvorak J."/>
            <person name="Tong Y."/>
            <person name="Wang J."/>
            <person name="Yang H."/>
            <person name="Li Z."/>
            <person name="Wang D."/>
            <person name="Zhang A."/>
            <person name="Wang J."/>
        </authorList>
    </citation>
    <scope>NUCLEOTIDE SEQUENCE</scope>
    <source>
        <strain evidence="2">cv. G1812</strain>
    </source>
</reference>
<sequence>MNIHLAIKQAVVVALGFFVETKLFSDLSSACVMEHHQIRDDCREFLLLLLSGHRV</sequence>
<proteinExistence type="predicted"/>
<protein>
    <submittedName>
        <fullName evidence="1">Uncharacterized protein</fullName>
    </submittedName>
</protein>
<dbReference type="Proteomes" id="UP000015106">
    <property type="component" value="Chromosome 3"/>
</dbReference>
<organism evidence="1 2">
    <name type="scientific">Triticum urartu</name>
    <name type="common">Red wild einkorn</name>
    <name type="synonym">Crithodium urartu</name>
    <dbReference type="NCBI Taxonomy" id="4572"/>
    <lineage>
        <taxon>Eukaryota</taxon>
        <taxon>Viridiplantae</taxon>
        <taxon>Streptophyta</taxon>
        <taxon>Embryophyta</taxon>
        <taxon>Tracheophyta</taxon>
        <taxon>Spermatophyta</taxon>
        <taxon>Magnoliopsida</taxon>
        <taxon>Liliopsida</taxon>
        <taxon>Poales</taxon>
        <taxon>Poaceae</taxon>
        <taxon>BOP clade</taxon>
        <taxon>Pooideae</taxon>
        <taxon>Triticodae</taxon>
        <taxon>Triticeae</taxon>
        <taxon>Triticinae</taxon>
        <taxon>Triticum</taxon>
    </lineage>
</organism>
<dbReference type="EnsemblPlants" id="TuG1812G0300002330.01.T01">
    <property type="protein sequence ID" value="TuG1812G0300002330.01.T01.cds331268"/>
    <property type="gene ID" value="TuG1812G0300002330.01"/>
</dbReference>
<dbReference type="Gramene" id="TuG1812G0300002330.01.T01">
    <property type="protein sequence ID" value="TuG1812G0300002330.01.T01.cds331268"/>
    <property type="gene ID" value="TuG1812G0300002330.01"/>
</dbReference>
<reference evidence="1" key="3">
    <citation type="submission" date="2022-06" db="UniProtKB">
        <authorList>
            <consortium name="EnsemblPlants"/>
        </authorList>
    </citation>
    <scope>IDENTIFICATION</scope>
</reference>
<accession>A0A8R7PR46</accession>
<dbReference type="AlphaFoldDB" id="A0A8R7PR46"/>
<keyword evidence="2" id="KW-1185">Reference proteome</keyword>